<organism evidence="1 2">
    <name type="scientific">Paraburkholderia fungorum</name>
    <dbReference type="NCBI Taxonomy" id="134537"/>
    <lineage>
        <taxon>Bacteria</taxon>
        <taxon>Pseudomonadati</taxon>
        <taxon>Pseudomonadota</taxon>
        <taxon>Betaproteobacteria</taxon>
        <taxon>Burkholderiales</taxon>
        <taxon>Burkholderiaceae</taxon>
        <taxon>Paraburkholderia</taxon>
    </lineage>
</organism>
<dbReference type="RefSeq" id="WP_143026344.1">
    <property type="nucleotide sequence ID" value="NZ_FNKP01000002.1"/>
</dbReference>
<gene>
    <name evidence="1" type="ORF">SAMN05443245_4628</name>
</gene>
<dbReference type="EMBL" id="FNKP01000002">
    <property type="protein sequence ID" value="SDR32372.1"/>
    <property type="molecule type" value="Genomic_DNA"/>
</dbReference>
<accession>A0A1H1I403</accession>
<reference evidence="2" key="1">
    <citation type="submission" date="2016-10" db="EMBL/GenBank/DDBJ databases">
        <authorList>
            <person name="Varghese N."/>
        </authorList>
    </citation>
    <scope>NUCLEOTIDE SEQUENCE [LARGE SCALE GENOMIC DNA]</scope>
    <source>
        <strain evidence="2">GAS106B</strain>
    </source>
</reference>
<protein>
    <submittedName>
        <fullName evidence="1">Uncharacterized protein</fullName>
    </submittedName>
</protein>
<evidence type="ECO:0000313" key="2">
    <source>
        <dbReference type="Proteomes" id="UP000183487"/>
    </source>
</evidence>
<sequence length="126" mass="13973">MDAYGSIPYNLDGQARAELLAYLVVSQLIARARTGEWLVSQHLGESVLLWLCANGANCPARERAALSKLSVMVAIEFLQKPECNDETWLNQLFAGSWRIDYRRPSAQTLHKVCVDKLAKQGLADGP</sequence>
<keyword evidence="2" id="KW-1185">Reference proteome</keyword>
<dbReference type="OrthoDB" id="9008810at2"/>
<dbReference type="Proteomes" id="UP000183487">
    <property type="component" value="Unassembled WGS sequence"/>
</dbReference>
<dbReference type="AlphaFoldDB" id="A0A1H1I403"/>
<name>A0A1H1I403_9BURK</name>
<proteinExistence type="predicted"/>
<evidence type="ECO:0000313" key="1">
    <source>
        <dbReference type="EMBL" id="SDR32372.1"/>
    </source>
</evidence>